<evidence type="ECO:0000256" key="1">
    <source>
        <dbReference type="SAM" id="SignalP"/>
    </source>
</evidence>
<dbReference type="Pfam" id="PF13568">
    <property type="entry name" value="OMP_b-brl_2"/>
    <property type="match status" value="1"/>
</dbReference>
<dbReference type="AlphaFoldDB" id="A0A6C0GMN7"/>
<gene>
    <name evidence="3" type="ORF">GXP67_20685</name>
</gene>
<proteinExistence type="predicted"/>
<feature type="signal peptide" evidence="1">
    <location>
        <begin position="1"/>
        <end position="22"/>
    </location>
</feature>
<dbReference type="Proteomes" id="UP000480178">
    <property type="component" value="Chromosome"/>
</dbReference>
<evidence type="ECO:0000313" key="3">
    <source>
        <dbReference type="EMBL" id="QHT68893.1"/>
    </source>
</evidence>
<feature type="domain" description="Outer membrane protein beta-barrel" evidence="2">
    <location>
        <begin position="122"/>
        <end position="301"/>
    </location>
</feature>
<name>A0A6C0GMN7_9BACT</name>
<evidence type="ECO:0000313" key="4">
    <source>
        <dbReference type="Proteomes" id="UP000480178"/>
    </source>
</evidence>
<dbReference type="EMBL" id="CP048222">
    <property type="protein sequence ID" value="QHT68893.1"/>
    <property type="molecule type" value="Genomic_DNA"/>
</dbReference>
<evidence type="ECO:0000259" key="2">
    <source>
        <dbReference type="Pfam" id="PF13568"/>
    </source>
</evidence>
<keyword evidence="1" id="KW-0732">Signal</keyword>
<organism evidence="3 4">
    <name type="scientific">Rhodocytophaga rosea</name>
    <dbReference type="NCBI Taxonomy" id="2704465"/>
    <lineage>
        <taxon>Bacteria</taxon>
        <taxon>Pseudomonadati</taxon>
        <taxon>Bacteroidota</taxon>
        <taxon>Cytophagia</taxon>
        <taxon>Cytophagales</taxon>
        <taxon>Rhodocytophagaceae</taxon>
        <taxon>Rhodocytophaga</taxon>
    </lineage>
</organism>
<protein>
    <submittedName>
        <fullName evidence="3">PorT family protein</fullName>
    </submittedName>
</protein>
<sequence length="362" mass="41215">MYRIGKTLLTGLFLLLSSIVMAQNTCSQTLIKAQIAYYEGRADEVPSILADCLKEGFTDEEKSQAYRLLTLTHLYLNESQNAENTMLSFLRLNHYYKINEAVDPTEFINLYNQFRTRPFYLISPKIGTNVSFIQVLKNFSPDNTKEVNYSYHTVLGYRVGAAVGFPIHSKITINTEIYLSGKNYAYKNNLFGYEALSFNEKQTHIELPVLASYSPKNDKWLRPFVQGGFSADVLLNAMANVSRIDQTNDIELKKQVTGPSINLNTQRRRLNYNAILGGGVTYTRGKNIMIVDVRYSFGLLNAVKPKNRYTNTELVYKYGYMDNDIRLNAFSVSVGYVIPVFRPKKNVKQKLEVNTTVAQPAN</sequence>
<dbReference type="KEGG" id="rhoz:GXP67_20685"/>
<feature type="chain" id="PRO_5025458647" evidence="1">
    <location>
        <begin position="23"/>
        <end position="362"/>
    </location>
</feature>
<reference evidence="3 4" key="1">
    <citation type="submission" date="2020-01" db="EMBL/GenBank/DDBJ databases">
        <authorList>
            <person name="Kim M.K."/>
        </authorList>
    </citation>
    <scope>NUCLEOTIDE SEQUENCE [LARGE SCALE GENOMIC DNA]</scope>
    <source>
        <strain evidence="3 4">172606-1</strain>
    </source>
</reference>
<dbReference type="InterPro" id="IPR025665">
    <property type="entry name" value="Beta-barrel_OMP_2"/>
</dbReference>
<accession>A0A6C0GMN7</accession>
<dbReference type="RefSeq" id="WP_162444894.1">
    <property type="nucleotide sequence ID" value="NZ_CP048222.1"/>
</dbReference>
<keyword evidence="4" id="KW-1185">Reference proteome</keyword>